<organism evidence="1 2">
    <name type="scientific">Leucogyrophana mollusca</name>
    <dbReference type="NCBI Taxonomy" id="85980"/>
    <lineage>
        <taxon>Eukaryota</taxon>
        <taxon>Fungi</taxon>
        <taxon>Dikarya</taxon>
        <taxon>Basidiomycota</taxon>
        <taxon>Agaricomycotina</taxon>
        <taxon>Agaricomycetes</taxon>
        <taxon>Agaricomycetidae</taxon>
        <taxon>Boletales</taxon>
        <taxon>Boletales incertae sedis</taxon>
        <taxon>Leucogyrophana</taxon>
    </lineage>
</organism>
<dbReference type="Proteomes" id="UP000790709">
    <property type="component" value="Unassembled WGS sequence"/>
</dbReference>
<protein>
    <submittedName>
        <fullName evidence="1">Uncharacterized protein</fullName>
    </submittedName>
</protein>
<name>A0ACB8B2C1_9AGAM</name>
<dbReference type="EMBL" id="MU266669">
    <property type="protein sequence ID" value="KAH7919351.1"/>
    <property type="molecule type" value="Genomic_DNA"/>
</dbReference>
<keyword evidence="2" id="KW-1185">Reference proteome</keyword>
<sequence>MEERIRELKRQHTEDLNDLYAFQAQEYREEVLDRYRTLDESTYMDIDETDTAQVEFRAALDALYEDSRQMKRWQHDTDDALDSLRYGYLRELLLLQEQRVRLKVREQQLRRHRDAQFPQTIEEYRSIPETNVQLRVAQFLTRSSQEQERMKDEFNWASRAVYALLEEYKRNSDFRSEIQEAIKDVQSSDPRKRPMAQPSW</sequence>
<accession>A0ACB8B2C1</accession>
<reference evidence="1" key="1">
    <citation type="journal article" date="2021" name="New Phytol.">
        <title>Evolutionary innovations through gain and loss of genes in the ectomycorrhizal Boletales.</title>
        <authorList>
            <person name="Wu G."/>
            <person name="Miyauchi S."/>
            <person name="Morin E."/>
            <person name="Kuo A."/>
            <person name="Drula E."/>
            <person name="Varga T."/>
            <person name="Kohler A."/>
            <person name="Feng B."/>
            <person name="Cao Y."/>
            <person name="Lipzen A."/>
            <person name="Daum C."/>
            <person name="Hundley H."/>
            <person name="Pangilinan J."/>
            <person name="Johnson J."/>
            <person name="Barry K."/>
            <person name="LaButti K."/>
            <person name="Ng V."/>
            <person name="Ahrendt S."/>
            <person name="Min B."/>
            <person name="Choi I.G."/>
            <person name="Park H."/>
            <person name="Plett J.M."/>
            <person name="Magnuson J."/>
            <person name="Spatafora J.W."/>
            <person name="Nagy L.G."/>
            <person name="Henrissat B."/>
            <person name="Grigoriev I.V."/>
            <person name="Yang Z.L."/>
            <person name="Xu J."/>
            <person name="Martin F.M."/>
        </authorList>
    </citation>
    <scope>NUCLEOTIDE SEQUENCE</scope>
    <source>
        <strain evidence="1">KUC20120723A-06</strain>
    </source>
</reference>
<gene>
    <name evidence="1" type="ORF">BV22DRAFT_1040995</name>
</gene>
<comment type="caution">
    <text evidence="1">The sequence shown here is derived from an EMBL/GenBank/DDBJ whole genome shotgun (WGS) entry which is preliminary data.</text>
</comment>
<evidence type="ECO:0000313" key="1">
    <source>
        <dbReference type="EMBL" id="KAH7919351.1"/>
    </source>
</evidence>
<proteinExistence type="predicted"/>
<evidence type="ECO:0000313" key="2">
    <source>
        <dbReference type="Proteomes" id="UP000790709"/>
    </source>
</evidence>